<reference evidence="2 3" key="1">
    <citation type="submission" date="2018-08" db="EMBL/GenBank/DDBJ databases">
        <title>Acidipila sp. 4G-K13, an acidobacterium isolated from forest soil.</title>
        <authorList>
            <person name="Gao Z.-H."/>
            <person name="Qiu L.-H."/>
        </authorList>
    </citation>
    <scope>NUCLEOTIDE SEQUENCE [LARGE SCALE GENOMIC DNA]</scope>
    <source>
        <strain evidence="2 3">4G-K13</strain>
    </source>
</reference>
<feature type="chain" id="PRO_5016753757" evidence="1">
    <location>
        <begin position="23"/>
        <end position="125"/>
    </location>
</feature>
<evidence type="ECO:0000313" key="3">
    <source>
        <dbReference type="Proteomes" id="UP000264702"/>
    </source>
</evidence>
<feature type="signal peptide" evidence="1">
    <location>
        <begin position="1"/>
        <end position="22"/>
    </location>
</feature>
<dbReference type="EMBL" id="QVQT01000001">
    <property type="protein sequence ID" value="RFU18187.1"/>
    <property type="molecule type" value="Genomic_DNA"/>
</dbReference>
<gene>
    <name evidence="2" type="ORF">D0Y96_01010</name>
</gene>
<evidence type="ECO:0000313" key="2">
    <source>
        <dbReference type="EMBL" id="RFU18187.1"/>
    </source>
</evidence>
<name>A0A372ITB0_9BACT</name>
<evidence type="ECO:0000256" key="1">
    <source>
        <dbReference type="SAM" id="SignalP"/>
    </source>
</evidence>
<comment type="caution">
    <text evidence="2">The sequence shown here is derived from an EMBL/GenBank/DDBJ whole genome shotgun (WGS) entry which is preliminary data.</text>
</comment>
<accession>A0A372ITB0</accession>
<proteinExistence type="predicted"/>
<sequence>MKCWRYLRTCCIVLVGCLWITAASWSEHVAAQYPLCQPSHLPCCPQPVSNTSESCPACHLSITSAAKEVLEQERQQERQKALSQNLSTPGPVTGVAVSTMEAHRELTAGLYYPLEVFALKEDLRV</sequence>
<dbReference type="AlphaFoldDB" id="A0A372ITB0"/>
<protein>
    <submittedName>
        <fullName evidence="2">Uncharacterized protein</fullName>
    </submittedName>
</protein>
<dbReference type="Proteomes" id="UP000264702">
    <property type="component" value="Unassembled WGS sequence"/>
</dbReference>
<organism evidence="2 3">
    <name type="scientific">Paracidobacterium acidisoli</name>
    <dbReference type="NCBI Taxonomy" id="2303751"/>
    <lineage>
        <taxon>Bacteria</taxon>
        <taxon>Pseudomonadati</taxon>
        <taxon>Acidobacteriota</taxon>
        <taxon>Terriglobia</taxon>
        <taxon>Terriglobales</taxon>
        <taxon>Acidobacteriaceae</taxon>
        <taxon>Paracidobacterium</taxon>
    </lineage>
</organism>
<dbReference type="RefSeq" id="WP_147324882.1">
    <property type="nucleotide sequence ID" value="NZ_QVQT02000001.1"/>
</dbReference>
<keyword evidence="1" id="KW-0732">Signal</keyword>
<keyword evidence="3" id="KW-1185">Reference proteome</keyword>